<dbReference type="InterPro" id="IPR032677">
    <property type="entry name" value="GTP_cyclohydro_II"/>
</dbReference>
<feature type="domain" description="GTP cyclohydrolase N-terminal" evidence="2">
    <location>
        <begin position="44"/>
        <end position="237"/>
    </location>
</feature>
<evidence type="ECO:0000259" key="2">
    <source>
        <dbReference type="Pfam" id="PF12471"/>
    </source>
</evidence>
<dbReference type="InterPro" id="IPR036144">
    <property type="entry name" value="RibA-like_sf"/>
</dbReference>
<keyword evidence="4" id="KW-1185">Reference proteome</keyword>
<dbReference type="AlphaFoldDB" id="A0A1E5RUF1"/>
<keyword evidence="3" id="KW-0378">Hydrolase</keyword>
<dbReference type="GO" id="GO:0016787">
    <property type="term" value="F:hydrolase activity"/>
    <property type="evidence" value="ECO:0007669"/>
    <property type="project" value="UniProtKB-KW"/>
</dbReference>
<dbReference type="Pfam" id="PF00925">
    <property type="entry name" value="GTP_cyclohydro2"/>
    <property type="match status" value="1"/>
</dbReference>
<proteinExistence type="predicted"/>
<dbReference type="SUPFAM" id="SSF142695">
    <property type="entry name" value="RibA-like"/>
    <property type="match status" value="1"/>
</dbReference>
<dbReference type="Proteomes" id="UP000095358">
    <property type="component" value="Unassembled WGS sequence"/>
</dbReference>
<dbReference type="VEuPathDB" id="FungiDB:AWRI3580_g1073"/>
<name>A0A1E5RUF1_HANUV</name>
<accession>A0A1E5RUF1</accession>
<dbReference type="Gene3D" id="3.40.50.10990">
    <property type="entry name" value="GTP cyclohydrolase II"/>
    <property type="match status" value="1"/>
</dbReference>
<feature type="domain" description="GTP cyclohydrolase II" evidence="1">
    <location>
        <begin position="270"/>
        <end position="413"/>
    </location>
</feature>
<evidence type="ECO:0000259" key="1">
    <source>
        <dbReference type="Pfam" id="PF00925"/>
    </source>
</evidence>
<dbReference type="Pfam" id="PF12471">
    <property type="entry name" value="GTP_CH_N"/>
    <property type="match status" value="1"/>
</dbReference>
<evidence type="ECO:0000313" key="4">
    <source>
        <dbReference type="Proteomes" id="UP000095358"/>
    </source>
</evidence>
<dbReference type="OrthoDB" id="57939at2759"/>
<dbReference type="PANTHER" id="PTHR47259">
    <property type="match status" value="1"/>
</dbReference>
<organism evidence="3 4">
    <name type="scientific">Hanseniaspora uvarum</name>
    <name type="common">Yeast</name>
    <name type="synonym">Kloeckera apiculata</name>
    <dbReference type="NCBI Taxonomy" id="29833"/>
    <lineage>
        <taxon>Eukaryota</taxon>
        <taxon>Fungi</taxon>
        <taxon>Dikarya</taxon>
        <taxon>Ascomycota</taxon>
        <taxon>Saccharomycotina</taxon>
        <taxon>Saccharomycetes</taxon>
        <taxon>Saccharomycodales</taxon>
        <taxon>Saccharomycodaceae</taxon>
        <taxon>Hanseniaspora</taxon>
    </lineage>
</organism>
<gene>
    <name evidence="3" type="ORF">AWRI3580_g1073</name>
</gene>
<comment type="caution">
    <text evidence="3">The sequence shown here is derived from an EMBL/GenBank/DDBJ whole genome shotgun (WGS) entry which is preliminary data.</text>
</comment>
<sequence length="456" mass="50836">MSPPSDADFIINHNKSSPDLKTASTILHSTSEDDIDSLNNLLSDIRLFTTLRDADIDPISLKWDSKSSDYKSRGPVVCNFYKEGTTQHNAIGAHSGCYSVYHGLAVAAKQLNPNFTPSFENTDPQFEVPYNEKWTDGKSIVSIDPFGHLAIPENYPELAENVDIRPSIAITKAVLQLPDIQALVKEGKIPVDGKIVLNKEGDVAISKIALDSVWYLPGIAKRFGITEDELRLNLFKDTNNMYPELITRPDIKTFLPPIGGSTVYIFGDPSYLSDPTKDLALRVHDSCTGSDVFASNICTCRPYLIFGIQEAILQAQTPNGVGMCVYFQKEGRSLGEITKYLVYNARKKYGDTADKYFLRTECIAGVRDMRFQQLMPDVLQWLGIKRINKMLSMSNMKYDAIIDAGITIDKRIPIPDDMIPGDSNVEIDAKIHSGYFTTGSVKTEIELKQTHGTEWK</sequence>
<dbReference type="NCBIfam" id="NF005536">
    <property type="entry name" value="PRK07198.1"/>
    <property type="match status" value="1"/>
</dbReference>
<dbReference type="EMBL" id="LPNN01000003">
    <property type="protein sequence ID" value="OEJ90504.1"/>
    <property type="molecule type" value="Genomic_DNA"/>
</dbReference>
<dbReference type="PANTHER" id="PTHR47259:SF2">
    <property type="entry name" value="URACIL-REGULATED PROTEIN 1"/>
    <property type="match status" value="1"/>
</dbReference>
<protein>
    <submittedName>
        <fullName evidence="3">Putative GTP cyclohydrolase URC1</fullName>
    </submittedName>
</protein>
<dbReference type="STRING" id="29833.A0A1E5RUF1"/>
<evidence type="ECO:0000313" key="3">
    <source>
        <dbReference type="EMBL" id="OEJ90504.1"/>
    </source>
</evidence>
<dbReference type="InterPro" id="IPR022163">
    <property type="entry name" value="GTP_CH_N"/>
</dbReference>
<reference evidence="4" key="1">
    <citation type="journal article" date="2016" name="Genome Announc.">
        <title>Genome sequences of three species of Hanseniaspora isolated from spontaneous wine fermentations.</title>
        <authorList>
            <person name="Sternes P.R."/>
            <person name="Lee D."/>
            <person name="Kutyna D.R."/>
            <person name="Borneman A.R."/>
        </authorList>
    </citation>
    <scope>NUCLEOTIDE SEQUENCE [LARGE SCALE GENOMIC DNA]</scope>
    <source>
        <strain evidence="4">AWRI3580</strain>
    </source>
</reference>